<keyword evidence="2 7" id="KW-0813">Transport</keyword>
<protein>
    <submittedName>
        <fullName evidence="10">ABC transporter permease</fullName>
    </submittedName>
</protein>
<evidence type="ECO:0000256" key="8">
    <source>
        <dbReference type="SAM" id="MobiDB-lite"/>
    </source>
</evidence>
<evidence type="ECO:0000313" key="11">
    <source>
        <dbReference type="Proteomes" id="UP000220340"/>
    </source>
</evidence>
<feature type="transmembrane region" description="Helical" evidence="7">
    <location>
        <begin position="88"/>
        <end position="107"/>
    </location>
</feature>
<dbReference type="PANTHER" id="PTHR30151">
    <property type="entry name" value="ALKANE SULFONATE ABC TRANSPORTER-RELATED, MEMBRANE SUBUNIT"/>
    <property type="match status" value="1"/>
</dbReference>
<evidence type="ECO:0000259" key="9">
    <source>
        <dbReference type="PROSITE" id="PS50928"/>
    </source>
</evidence>
<comment type="subcellular location">
    <subcellularLocation>
        <location evidence="1 7">Cell membrane</location>
        <topology evidence="1 7">Multi-pass membrane protein</topology>
    </subcellularLocation>
</comment>
<dbReference type="SUPFAM" id="SSF161098">
    <property type="entry name" value="MetI-like"/>
    <property type="match status" value="1"/>
</dbReference>
<comment type="caution">
    <text evidence="10">The sequence shown here is derived from an EMBL/GenBank/DDBJ whole genome shotgun (WGS) entry which is preliminary data.</text>
</comment>
<feature type="compositionally biased region" description="Polar residues" evidence="8">
    <location>
        <begin position="1"/>
        <end position="12"/>
    </location>
</feature>
<feature type="transmembrane region" description="Helical" evidence="7">
    <location>
        <begin position="241"/>
        <end position="263"/>
    </location>
</feature>
<dbReference type="PANTHER" id="PTHR30151:SF20">
    <property type="entry name" value="ABC TRANSPORTER PERMEASE PROTEIN HI_0355-RELATED"/>
    <property type="match status" value="1"/>
</dbReference>
<feature type="transmembrane region" description="Helical" evidence="7">
    <location>
        <begin position="56"/>
        <end position="76"/>
    </location>
</feature>
<evidence type="ECO:0000256" key="2">
    <source>
        <dbReference type="ARBA" id="ARBA00022448"/>
    </source>
</evidence>
<dbReference type="PROSITE" id="PS50928">
    <property type="entry name" value="ABC_TM1"/>
    <property type="match status" value="1"/>
</dbReference>
<proteinExistence type="inferred from homology"/>
<dbReference type="Gene3D" id="1.10.3720.10">
    <property type="entry name" value="MetI-like"/>
    <property type="match status" value="1"/>
</dbReference>
<evidence type="ECO:0000256" key="5">
    <source>
        <dbReference type="ARBA" id="ARBA00022989"/>
    </source>
</evidence>
<evidence type="ECO:0000256" key="3">
    <source>
        <dbReference type="ARBA" id="ARBA00022475"/>
    </source>
</evidence>
<feature type="transmembrane region" description="Helical" evidence="7">
    <location>
        <begin position="114"/>
        <end position="140"/>
    </location>
</feature>
<evidence type="ECO:0000256" key="1">
    <source>
        <dbReference type="ARBA" id="ARBA00004651"/>
    </source>
</evidence>
<evidence type="ECO:0000256" key="4">
    <source>
        <dbReference type="ARBA" id="ARBA00022692"/>
    </source>
</evidence>
<dbReference type="InterPro" id="IPR000515">
    <property type="entry name" value="MetI-like"/>
</dbReference>
<sequence length="274" mass="30102">MIMSSPDSTFTQPVLPPEPSRASSIWRRTWPPTSVVLTIIAIWETVVTLDWVNQLILPAPSAIMSSLAAMITEPFFWEAAQATMTETLAGFLIGIVTAWVLGTLLGMSDLARRALYPIVVAFQITPRIAFAPIFLTWFGFGLESKIVMAATICFFPLLLNVLVGMETVDRDARTLMRSFGASRWQEYRELTLPASLPLILAGIKNAVTLALIGAIVAEFVGASVGMGVLSKTFSFQLDVASSFAVIIALMFFGLVLYGIVELIDKKLVYWRDRS</sequence>
<dbReference type="GO" id="GO:0005886">
    <property type="term" value="C:plasma membrane"/>
    <property type="evidence" value="ECO:0007669"/>
    <property type="project" value="UniProtKB-SubCell"/>
</dbReference>
<dbReference type="AlphaFoldDB" id="A0A2A7NQ28"/>
<organism evidence="10 11">
    <name type="scientific">Mycolicibacterium diernhoferi</name>
    <dbReference type="NCBI Taxonomy" id="1801"/>
    <lineage>
        <taxon>Bacteria</taxon>
        <taxon>Bacillati</taxon>
        <taxon>Actinomycetota</taxon>
        <taxon>Actinomycetes</taxon>
        <taxon>Mycobacteriales</taxon>
        <taxon>Mycobacteriaceae</taxon>
        <taxon>Mycolicibacterium</taxon>
    </lineage>
</organism>
<dbReference type="Pfam" id="PF00528">
    <property type="entry name" value="BPD_transp_1"/>
    <property type="match status" value="1"/>
</dbReference>
<dbReference type="Proteomes" id="UP000220340">
    <property type="component" value="Unassembled WGS sequence"/>
</dbReference>
<reference evidence="10 11" key="1">
    <citation type="submission" date="2017-10" db="EMBL/GenBank/DDBJ databases">
        <title>The new phylogeny of genus Mycobacterium.</title>
        <authorList>
            <person name="Tortoli E."/>
            <person name="Trovato A."/>
            <person name="Cirillo D.M."/>
        </authorList>
    </citation>
    <scope>NUCLEOTIDE SEQUENCE [LARGE SCALE GENOMIC DNA]</scope>
    <source>
        <strain evidence="10 11">IP141170001</strain>
    </source>
</reference>
<keyword evidence="3" id="KW-1003">Cell membrane</keyword>
<feature type="transmembrane region" description="Helical" evidence="7">
    <location>
        <begin position="206"/>
        <end position="229"/>
    </location>
</feature>
<gene>
    <name evidence="10" type="ORF">CRI78_21375</name>
</gene>
<dbReference type="OrthoDB" id="7274389at2"/>
<comment type="similarity">
    <text evidence="7">Belongs to the binding-protein-dependent transport system permease family.</text>
</comment>
<evidence type="ECO:0000256" key="6">
    <source>
        <dbReference type="ARBA" id="ARBA00023136"/>
    </source>
</evidence>
<dbReference type="InterPro" id="IPR035906">
    <property type="entry name" value="MetI-like_sf"/>
</dbReference>
<keyword evidence="11" id="KW-1185">Reference proteome</keyword>
<keyword evidence="6 7" id="KW-0472">Membrane</keyword>
<feature type="region of interest" description="Disordered" evidence="8">
    <location>
        <begin position="1"/>
        <end position="21"/>
    </location>
</feature>
<name>A0A2A7NQ28_9MYCO</name>
<dbReference type="EMBL" id="PDCR01000031">
    <property type="protein sequence ID" value="PEG52446.1"/>
    <property type="molecule type" value="Genomic_DNA"/>
</dbReference>
<feature type="domain" description="ABC transmembrane type-1" evidence="9">
    <location>
        <begin position="84"/>
        <end position="258"/>
    </location>
</feature>
<evidence type="ECO:0000313" key="10">
    <source>
        <dbReference type="EMBL" id="PEG52446.1"/>
    </source>
</evidence>
<feature type="transmembrane region" description="Helical" evidence="7">
    <location>
        <begin position="146"/>
        <end position="168"/>
    </location>
</feature>
<dbReference type="CDD" id="cd06261">
    <property type="entry name" value="TM_PBP2"/>
    <property type="match status" value="1"/>
</dbReference>
<keyword evidence="4 7" id="KW-0812">Transmembrane</keyword>
<dbReference type="GO" id="GO:0055085">
    <property type="term" value="P:transmembrane transport"/>
    <property type="evidence" value="ECO:0007669"/>
    <property type="project" value="InterPro"/>
</dbReference>
<evidence type="ECO:0000256" key="7">
    <source>
        <dbReference type="RuleBase" id="RU363032"/>
    </source>
</evidence>
<accession>A0A2A7NQ28</accession>
<keyword evidence="5 7" id="KW-1133">Transmembrane helix</keyword>